<accession>X6M7P2</accession>
<keyword evidence="3" id="KW-0472">Membrane</keyword>
<reference evidence="4 5" key="1">
    <citation type="journal article" date="2013" name="Curr. Biol.">
        <title>The Genome of the Foraminiferan Reticulomyxa filosa.</title>
        <authorList>
            <person name="Glockner G."/>
            <person name="Hulsmann N."/>
            <person name="Schleicher M."/>
            <person name="Noegel A.A."/>
            <person name="Eichinger L."/>
            <person name="Gallinger C."/>
            <person name="Pawlowski J."/>
            <person name="Sierra R."/>
            <person name="Euteneuer U."/>
            <person name="Pillet L."/>
            <person name="Moustafa A."/>
            <person name="Platzer M."/>
            <person name="Groth M."/>
            <person name="Szafranski K."/>
            <person name="Schliwa M."/>
        </authorList>
    </citation>
    <scope>NUCLEOTIDE SEQUENCE [LARGE SCALE GENOMIC DNA]</scope>
</reference>
<evidence type="ECO:0008006" key="6">
    <source>
        <dbReference type="Google" id="ProtNLM"/>
    </source>
</evidence>
<keyword evidence="5" id="KW-1185">Reference proteome</keyword>
<organism evidence="4 5">
    <name type="scientific">Reticulomyxa filosa</name>
    <dbReference type="NCBI Taxonomy" id="46433"/>
    <lineage>
        <taxon>Eukaryota</taxon>
        <taxon>Sar</taxon>
        <taxon>Rhizaria</taxon>
        <taxon>Retaria</taxon>
        <taxon>Foraminifera</taxon>
        <taxon>Monothalamids</taxon>
        <taxon>Reticulomyxidae</taxon>
        <taxon>Reticulomyxa</taxon>
    </lineage>
</organism>
<feature type="transmembrane region" description="Helical" evidence="3">
    <location>
        <begin position="66"/>
        <end position="89"/>
    </location>
</feature>
<dbReference type="Proteomes" id="UP000023152">
    <property type="component" value="Unassembled WGS sequence"/>
</dbReference>
<proteinExistence type="inferred from homology"/>
<feature type="transmembrane region" description="Helical" evidence="3">
    <location>
        <begin position="28"/>
        <end position="46"/>
    </location>
</feature>
<name>X6M7P2_RETFI</name>
<evidence type="ECO:0000256" key="3">
    <source>
        <dbReference type="SAM" id="Phobius"/>
    </source>
</evidence>
<dbReference type="Gene3D" id="3.30.420.40">
    <property type="match status" value="1"/>
</dbReference>
<evidence type="ECO:0000256" key="1">
    <source>
        <dbReference type="ARBA" id="ARBA00049360"/>
    </source>
</evidence>
<dbReference type="InterPro" id="IPR004000">
    <property type="entry name" value="Actin"/>
</dbReference>
<dbReference type="AlphaFoldDB" id="X6M7P2"/>
<dbReference type="SMART" id="SM00268">
    <property type="entry name" value="ACTIN"/>
    <property type="match status" value="1"/>
</dbReference>
<gene>
    <name evidence="4" type="ORF">RFI_27912</name>
</gene>
<dbReference type="PANTHER" id="PTHR11937">
    <property type="entry name" value="ACTIN"/>
    <property type="match status" value="1"/>
</dbReference>
<dbReference type="EMBL" id="ASPP01024049">
    <property type="protein sequence ID" value="ETO09467.1"/>
    <property type="molecule type" value="Genomic_DNA"/>
</dbReference>
<dbReference type="Gene3D" id="3.90.640.10">
    <property type="entry name" value="Actin, Chain A, domain 4"/>
    <property type="match status" value="1"/>
</dbReference>
<evidence type="ECO:0000313" key="4">
    <source>
        <dbReference type="EMBL" id="ETO09467.1"/>
    </source>
</evidence>
<comment type="similarity">
    <text evidence="2">Belongs to the actin family.</text>
</comment>
<dbReference type="SUPFAM" id="SSF53067">
    <property type="entry name" value="Actin-like ATPase domain"/>
    <property type="match status" value="1"/>
</dbReference>
<comment type="catalytic activity">
    <reaction evidence="1">
        <text>ATP + H2O = ADP + phosphate + H(+)</text>
        <dbReference type="Rhea" id="RHEA:13065"/>
        <dbReference type="ChEBI" id="CHEBI:15377"/>
        <dbReference type="ChEBI" id="CHEBI:15378"/>
        <dbReference type="ChEBI" id="CHEBI:30616"/>
        <dbReference type="ChEBI" id="CHEBI:43474"/>
        <dbReference type="ChEBI" id="CHEBI:456216"/>
    </reaction>
</comment>
<sequence length="380" mass="44112">MTLQEFEMSQELLIKNVSFQIKNKFSEFFLFVYFSPHKISFIYILQREKKLFVHLSSVENHKSESLYLFKIFIGSNFVFFVTFVLFTGFTRESEKNKKIIYNVRKKNCLVHVILRLDLAGSDLTEYLMKILTERGYSFTTSAESEIICDIKEKLAYVAEDFQAELKKAETLARSRKTLNCLMDRLSLSELRDLDILCFVSPNLIGKESDGIHKLTYGSIMKCDVDISRDLFTNTVLSGGTTMFTNIDVRLTKEMTTLAPASVRIKIVSHLKENTVSGSGEVFWPALSTFQEMWITKDSMMKVVQALCKKNVRDRIKLLVKRFRCHCNIFIIWSIFSSNSFFLQLKKKEAIEYSEKVLKLRSYDPVFVGLFIIWQVPGKIV</sequence>
<keyword evidence="3" id="KW-1133">Transmembrane helix</keyword>
<dbReference type="Pfam" id="PF00022">
    <property type="entry name" value="Actin"/>
    <property type="match status" value="1"/>
</dbReference>
<evidence type="ECO:0000313" key="5">
    <source>
        <dbReference type="Proteomes" id="UP000023152"/>
    </source>
</evidence>
<protein>
    <recommendedName>
        <fullName evidence="6">Actin</fullName>
    </recommendedName>
</protein>
<comment type="caution">
    <text evidence="4">The sequence shown here is derived from an EMBL/GenBank/DDBJ whole genome shotgun (WGS) entry which is preliminary data.</text>
</comment>
<evidence type="ECO:0000256" key="2">
    <source>
        <dbReference type="RuleBase" id="RU000487"/>
    </source>
</evidence>
<dbReference type="InterPro" id="IPR043129">
    <property type="entry name" value="ATPase_NBD"/>
</dbReference>
<keyword evidence="3" id="KW-0812">Transmembrane</keyword>